<comment type="caution">
    <text evidence="2">The sequence shown here is derived from an EMBL/GenBank/DDBJ whole genome shotgun (WGS) entry which is preliminary data.</text>
</comment>
<dbReference type="Proteomes" id="UP000076661">
    <property type="component" value="Unassembled WGS sequence"/>
</dbReference>
<dbReference type="PATRIC" id="fig|1365257.3.peg.207"/>
<protein>
    <submittedName>
        <fullName evidence="2">Uncharacterized protein</fullName>
    </submittedName>
</protein>
<evidence type="ECO:0000313" key="3">
    <source>
        <dbReference type="Proteomes" id="UP000076661"/>
    </source>
</evidence>
<dbReference type="AlphaFoldDB" id="A0A167PFT5"/>
<feature type="transmembrane region" description="Helical" evidence="1">
    <location>
        <begin position="31"/>
        <end position="59"/>
    </location>
</feature>
<evidence type="ECO:0000313" key="2">
    <source>
        <dbReference type="EMBL" id="KZN70511.1"/>
    </source>
</evidence>
<keyword evidence="1" id="KW-1133">Transmembrane helix</keyword>
<reference evidence="2 3" key="1">
    <citation type="submission" date="2013-07" db="EMBL/GenBank/DDBJ databases">
        <title>Comparative Genomic and Metabolomic Analysis of Twelve Strains of Pseudoalteromonas luteoviolacea.</title>
        <authorList>
            <person name="Vynne N.G."/>
            <person name="Mansson M."/>
            <person name="Gram L."/>
        </authorList>
    </citation>
    <scope>NUCLEOTIDE SEQUENCE [LARGE SCALE GENOMIC DNA]</scope>
    <source>
        <strain evidence="2 3">S4060-1</strain>
    </source>
</reference>
<keyword evidence="1" id="KW-0472">Membrane</keyword>
<evidence type="ECO:0000256" key="1">
    <source>
        <dbReference type="SAM" id="Phobius"/>
    </source>
</evidence>
<gene>
    <name evidence="2" type="ORF">N478_00985</name>
</gene>
<organism evidence="2 3">
    <name type="scientific">Pseudoalteromonas luteoviolacea S4060-1</name>
    <dbReference type="NCBI Taxonomy" id="1365257"/>
    <lineage>
        <taxon>Bacteria</taxon>
        <taxon>Pseudomonadati</taxon>
        <taxon>Pseudomonadota</taxon>
        <taxon>Gammaproteobacteria</taxon>
        <taxon>Alteromonadales</taxon>
        <taxon>Pseudoalteromonadaceae</taxon>
        <taxon>Pseudoalteromonas</taxon>
    </lineage>
</organism>
<name>A0A167PFT5_9GAMM</name>
<dbReference type="EMBL" id="AUXX01000001">
    <property type="protein sequence ID" value="KZN70511.1"/>
    <property type="molecule type" value="Genomic_DNA"/>
</dbReference>
<proteinExistence type="predicted"/>
<keyword evidence="1" id="KW-0812">Transmembrane</keyword>
<accession>A0A167PFT5</accession>
<sequence length="63" mass="7176">MTFIYVTLVHKAGVEFGVDVTKPLREYDKAIVLSGFALMLFSLAILYGVSFKILSWIFAKFRI</sequence>